<proteinExistence type="predicted"/>
<dbReference type="InterPro" id="IPR003749">
    <property type="entry name" value="ThiS/MoaD-like"/>
</dbReference>
<evidence type="ECO:0000313" key="1">
    <source>
        <dbReference type="EMBL" id="KUG27169.1"/>
    </source>
</evidence>
<dbReference type="SUPFAM" id="SSF54285">
    <property type="entry name" value="MoaD/ThiS"/>
    <property type="match status" value="1"/>
</dbReference>
<dbReference type="EMBL" id="LNQE01000356">
    <property type="protein sequence ID" value="KUG27169.1"/>
    <property type="molecule type" value="Genomic_DNA"/>
</dbReference>
<sequence length="75" mass="7343">MTVTVKCLATLAAFQPGSGPAVRLPATARVADLAAALGLPAAKITTILRNGAPASLETPLADGDAVTFLPTLSGG</sequence>
<reference evidence="1" key="1">
    <citation type="journal article" date="2015" name="Proc. Natl. Acad. Sci. U.S.A.">
        <title>Networks of energetic and metabolic interactions define dynamics in microbial communities.</title>
        <authorList>
            <person name="Embree M."/>
            <person name="Liu J.K."/>
            <person name="Al-Bassam M.M."/>
            <person name="Zengler K."/>
        </authorList>
    </citation>
    <scope>NUCLEOTIDE SEQUENCE</scope>
</reference>
<organism evidence="1">
    <name type="scientific">hydrocarbon metagenome</name>
    <dbReference type="NCBI Taxonomy" id="938273"/>
    <lineage>
        <taxon>unclassified sequences</taxon>
        <taxon>metagenomes</taxon>
        <taxon>ecological metagenomes</taxon>
    </lineage>
</organism>
<dbReference type="Gene3D" id="3.10.20.30">
    <property type="match status" value="1"/>
</dbReference>
<evidence type="ECO:0008006" key="2">
    <source>
        <dbReference type="Google" id="ProtNLM"/>
    </source>
</evidence>
<dbReference type="InterPro" id="IPR016155">
    <property type="entry name" value="Mopterin_synth/thiamin_S_b"/>
</dbReference>
<dbReference type="Pfam" id="PF02597">
    <property type="entry name" value="ThiS"/>
    <property type="match status" value="1"/>
</dbReference>
<protein>
    <recommendedName>
        <fullName evidence="2">MoaD/ThiS family protein</fullName>
    </recommendedName>
</protein>
<dbReference type="InterPro" id="IPR012675">
    <property type="entry name" value="Beta-grasp_dom_sf"/>
</dbReference>
<dbReference type="AlphaFoldDB" id="A0A0W8G267"/>
<gene>
    <name evidence="1" type="ORF">ASZ90_002979</name>
</gene>
<accession>A0A0W8G267</accession>
<name>A0A0W8G267_9ZZZZ</name>
<comment type="caution">
    <text evidence="1">The sequence shown here is derived from an EMBL/GenBank/DDBJ whole genome shotgun (WGS) entry which is preliminary data.</text>
</comment>